<dbReference type="InterPro" id="IPR052155">
    <property type="entry name" value="Biofilm_reg_signaling"/>
</dbReference>
<reference evidence="3 4" key="1">
    <citation type="journal article" date="2017" name="Nature">
        <title>Atmospheric trace gases support primary production in Antarctic desert surface soil.</title>
        <authorList>
            <person name="Ji M."/>
            <person name="Greening C."/>
            <person name="Vanwonterghem I."/>
            <person name="Carere C.R."/>
            <person name="Bay S.K."/>
            <person name="Steen J.A."/>
            <person name="Montgomery K."/>
            <person name="Lines T."/>
            <person name="Beardall J."/>
            <person name="van Dorst J."/>
            <person name="Snape I."/>
            <person name="Stott M.B."/>
            <person name="Hugenholtz P."/>
            <person name="Ferrari B.C."/>
        </authorList>
    </citation>
    <scope>NUCLEOTIDE SEQUENCE [LARGE SCALE GENOMIC DNA]</scope>
    <source>
        <strain evidence="3">RRmetagenome_bin12</strain>
    </source>
</reference>
<organism evidence="3 4">
    <name type="scientific">Candidatus Aeolococcus gillhamiae</name>
    <dbReference type="NCBI Taxonomy" id="3127015"/>
    <lineage>
        <taxon>Bacteria</taxon>
        <taxon>Bacillati</taxon>
        <taxon>Candidatus Dormiibacterota</taxon>
        <taxon>Candidatus Dormibacteria</taxon>
        <taxon>Candidatus Aeolococcales</taxon>
        <taxon>Candidatus Aeolococcaceae</taxon>
        <taxon>Candidatus Aeolococcus</taxon>
    </lineage>
</organism>
<dbReference type="CDD" id="cd01948">
    <property type="entry name" value="EAL"/>
    <property type="match status" value="1"/>
</dbReference>
<dbReference type="Pfam" id="PF00990">
    <property type="entry name" value="GGDEF"/>
    <property type="match status" value="1"/>
</dbReference>
<dbReference type="SUPFAM" id="SSF141868">
    <property type="entry name" value="EAL domain-like"/>
    <property type="match status" value="1"/>
</dbReference>
<dbReference type="Gene3D" id="3.20.20.450">
    <property type="entry name" value="EAL domain"/>
    <property type="match status" value="1"/>
</dbReference>
<dbReference type="InterPro" id="IPR029787">
    <property type="entry name" value="Nucleotide_cyclase"/>
</dbReference>
<evidence type="ECO:0000259" key="2">
    <source>
        <dbReference type="PROSITE" id="PS50887"/>
    </source>
</evidence>
<dbReference type="FunFam" id="3.30.70.270:FF:000001">
    <property type="entry name" value="Diguanylate cyclase domain protein"/>
    <property type="match status" value="1"/>
</dbReference>
<dbReference type="Proteomes" id="UP000248724">
    <property type="component" value="Unassembled WGS sequence"/>
</dbReference>
<dbReference type="EMBL" id="QHBU01000084">
    <property type="protein sequence ID" value="PZR82054.1"/>
    <property type="molecule type" value="Genomic_DNA"/>
</dbReference>
<dbReference type="SMART" id="SM00267">
    <property type="entry name" value="GGDEF"/>
    <property type="match status" value="1"/>
</dbReference>
<dbReference type="InterPro" id="IPR043128">
    <property type="entry name" value="Rev_trsase/Diguanyl_cyclase"/>
</dbReference>
<dbReference type="CDD" id="cd01949">
    <property type="entry name" value="GGDEF"/>
    <property type="match status" value="1"/>
</dbReference>
<evidence type="ECO:0000313" key="3">
    <source>
        <dbReference type="EMBL" id="PZR82054.1"/>
    </source>
</evidence>
<accession>A0A2W6AF10</accession>
<dbReference type="InterPro" id="IPR001633">
    <property type="entry name" value="EAL_dom"/>
</dbReference>
<dbReference type="SMART" id="SM00052">
    <property type="entry name" value="EAL"/>
    <property type="match status" value="1"/>
</dbReference>
<proteinExistence type="predicted"/>
<protein>
    <recommendedName>
        <fullName evidence="5">Diguanylate cyclase</fullName>
    </recommendedName>
</protein>
<dbReference type="PROSITE" id="PS50883">
    <property type="entry name" value="EAL"/>
    <property type="match status" value="1"/>
</dbReference>
<evidence type="ECO:0000259" key="1">
    <source>
        <dbReference type="PROSITE" id="PS50883"/>
    </source>
</evidence>
<evidence type="ECO:0008006" key="5">
    <source>
        <dbReference type="Google" id="ProtNLM"/>
    </source>
</evidence>
<dbReference type="PANTHER" id="PTHR44757:SF2">
    <property type="entry name" value="BIOFILM ARCHITECTURE MAINTENANCE PROTEIN MBAA"/>
    <property type="match status" value="1"/>
</dbReference>
<dbReference type="SUPFAM" id="SSF55073">
    <property type="entry name" value="Nucleotide cyclase"/>
    <property type="match status" value="1"/>
</dbReference>
<comment type="caution">
    <text evidence="3">The sequence shown here is derived from an EMBL/GenBank/DDBJ whole genome shotgun (WGS) entry which is preliminary data.</text>
</comment>
<dbReference type="InterPro" id="IPR000160">
    <property type="entry name" value="GGDEF_dom"/>
</dbReference>
<dbReference type="Gene3D" id="3.30.70.270">
    <property type="match status" value="1"/>
</dbReference>
<gene>
    <name evidence="3" type="ORF">DLM65_04700</name>
</gene>
<dbReference type="PANTHER" id="PTHR44757">
    <property type="entry name" value="DIGUANYLATE CYCLASE DGCP"/>
    <property type="match status" value="1"/>
</dbReference>
<dbReference type="InterPro" id="IPR035919">
    <property type="entry name" value="EAL_sf"/>
</dbReference>
<dbReference type="Pfam" id="PF00563">
    <property type="entry name" value="EAL"/>
    <property type="match status" value="1"/>
</dbReference>
<dbReference type="NCBIfam" id="TIGR00254">
    <property type="entry name" value="GGDEF"/>
    <property type="match status" value="1"/>
</dbReference>
<feature type="domain" description="GGDEF" evidence="2">
    <location>
        <begin position="109"/>
        <end position="242"/>
    </location>
</feature>
<feature type="domain" description="EAL" evidence="1">
    <location>
        <begin position="251"/>
        <end position="507"/>
    </location>
</feature>
<name>A0A2W6AF10_9BACT</name>
<evidence type="ECO:0000313" key="4">
    <source>
        <dbReference type="Proteomes" id="UP000248724"/>
    </source>
</evidence>
<dbReference type="AlphaFoldDB" id="A0A2W6AF10"/>
<sequence length="513" mass="55346">MAVRSAPKTPGATVASGVDSELVGHPTSRAIRKNPGYAKLENKSKAIHDSLSGVVAETQALMREIGQLKDAQATIERLALTDSLTGLANRTLLTDRMNQALRGLRRSQGFIGVLMLDLDHFKVINDTLGHQVGDAVLIEAARRLQHLGRPDDTVARFGGDEFVLLVQGLANAGDLTAFADRIVTGLRVPYSVGTEEVVATVSVGVALTSESDSVPTDLLREADMAMYRAKDRGRNRHEVYGATLQVRAIERLGTERVLRRALADDRLVVEYQPIVDLATGLTVQAEALLRIDDAEHGQLVPEHFLAVAAETGLLPVMDDWVRASAMRDLLRWRDASRSAGVQRMCVNLTARELASPDFTSRLVGGLQAAGLEGGDLSIEVTEHVLMQTSHSAVSSLGELRALGIHVGLDDFGTGFSALSYLKDFPLDFLKIDRSFVERIDIDERSSSIVAAIIGLAHALGLSVVAEGVETAQQLARLRHFSCDLAQGFLFAPSISSCDFMRLLAAEEATPQAC</sequence>
<dbReference type="PROSITE" id="PS50887">
    <property type="entry name" value="GGDEF"/>
    <property type="match status" value="1"/>
</dbReference>